<dbReference type="Proteomes" id="UP000028006">
    <property type="component" value="Unassembled WGS sequence"/>
</dbReference>
<dbReference type="EMBL" id="JOKG01000002">
    <property type="protein sequence ID" value="KEQ14667.1"/>
    <property type="molecule type" value="Genomic_DNA"/>
</dbReference>
<accession>A0A081N894</accession>
<evidence type="ECO:0000313" key="1">
    <source>
        <dbReference type="EMBL" id="KEQ14667.1"/>
    </source>
</evidence>
<keyword evidence="2" id="KW-1185">Reference proteome</keyword>
<evidence type="ECO:0000313" key="2">
    <source>
        <dbReference type="Proteomes" id="UP000028006"/>
    </source>
</evidence>
<comment type="caution">
    <text evidence="1">The sequence shown here is derived from an EMBL/GenBank/DDBJ whole genome shotgun (WGS) entry which is preliminary data.</text>
</comment>
<proteinExistence type="predicted"/>
<gene>
    <name evidence="1" type="ORF">GZ77_10155</name>
</gene>
<sequence>MNLMLVSMMTAILAGCPFSKSEVLTEEQLQSLVNEKFMSPQIRKLEVLPPFVNVQLYLETPTLILEGDFQPLGFRFNGTLDADVFSDYVEGGITDPIPFGIEGTANLEYRPDDRAFFFSDVKLENARIDLDIAMVETLIIDQLKKALRQELGSLPIIPLDEGDVLYRKLGSFPAAAVVEQGRLVITPKVSES</sequence>
<reference evidence="1 2" key="1">
    <citation type="submission" date="2014-06" db="EMBL/GenBank/DDBJ databases">
        <title>Whole Genome Sequences of Three Symbiotic Endozoicomonas Bacteria.</title>
        <authorList>
            <person name="Neave M.J."/>
            <person name="Apprill A."/>
            <person name="Voolstra C.R."/>
        </authorList>
    </citation>
    <scope>NUCLEOTIDE SEQUENCE [LARGE SCALE GENOMIC DNA]</scope>
    <source>
        <strain evidence="1 2">LMG 24815</strain>
    </source>
</reference>
<dbReference type="AlphaFoldDB" id="A0A081N894"/>
<protein>
    <submittedName>
        <fullName evidence="1">Uncharacterized protein</fullName>
    </submittedName>
</protein>
<name>A0A081N894_9GAMM</name>
<dbReference type="Gene3D" id="3.15.10.40">
    <property type="entry name" value="Uncharacterised protein PF07273, DUF1439"/>
    <property type="match status" value="1"/>
</dbReference>
<organism evidence="1 2">
    <name type="scientific">Endozoicomonas montiporae</name>
    <dbReference type="NCBI Taxonomy" id="1027273"/>
    <lineage>
        <taxon>Bacteria</taxon>
        <taxon>Pseudomonadati</taxon>
        <taxon>Pseudomonadota</taxon>
        <taxon>Gammaproteobacteria</taxon>
        <taxon>Oceanospirillales</taxon>
        <taxon>Endozoicomonadaceae</taxon>
        <taxon>Endozoicomonas</taxon>
    </lineage>
</organism>